<dbReference type="Proteomes" id="UP000887577">
    <property type="component" value="Unplaced"/>
</dbReference>
<protein>
    <submittedName>
        <fullName evidence="2">Uncharacterized protein</fullName>
    </submittedName>
</protein>
<accession>A0A914Z5L1</accession>
<dbReference type="WBParaSite" id="PSU_v2.g7634.t1">
    <property type="protein sequence ID" value="PSU_v2.g7634.t1"/>
    <property type="gene ID" value="PSU_v2.g7634"/>
</dbReference>
<keyword evidence="1" id="KW-1185">Reference proteome</keyword>
<evidence type="ECO:0000313" key="1">
    <source>
        <dbReference type="Proteomes" id="UP000887577"/>
    </source>
</evidence>
<sequence length="151" mass="16788">MALLDLAAMEENDEISSTAKSSLSLIASTSPKAVITAFATEVTRYNTIHQTTQITVISPLKSSKTDILRILEQMIENYFTDVIELIIPVCDILLHCLDLQLLKHQNFYDLFPPISKLHMIAYCPATKKLAIGGNNGVIVIHELKNMKSQVC</sequence>
<organism evidence="1 2">
    <name type="scientific">Panagrolaimus superbus</name>
    <dbReference type="NCBI Taxonomy" id="310955"/>
    <lineage>
        <taxon>Eukaryota</taxon>
        <taxon>Metazoa</taxon>
        <taxon>Ecdysozoa</taxon>
        <taxon>Nematoda</taxon>
        <taxon>Chromadorea</taxon>
        <taxon>Rhabditida</taxon>
        <taxon>Tylenchina</taxon>
        <taxon>Panagrolaimomorpha</taxon>
        <taxon>Panagrolaimoidea</taxon>
        <taxon>Panagrolaimidae</taxon>
        <taxon>Panagrolaimus</taxon>
    </lineage>
</organism>
<dbReference type="AlphaFoldDB" id="A0A914Z5L1"/>
<reference evidence="2" key="1">
    <citation type="submission" date="2022-11" db="UniProtKB">
        <authorList>
            <consortium name="WormBaseParasite"/>
        </authorList>
    </citation>
    <scope>IDENTIFICATION</scope>
</reference>
<name>A0A914Z5L1_9BILA</name>
<dbReference type="PANTHER" id="PTHR44099:SF4">
    <property type="entry name" value="RABCONNECTIN-3B, ISOFORM A"/>
    <property type="match status" value="1"/>
</dbReference>
<dbReference type="GO" id="GO:0005737">
    <property type="term" value="C:cytoplasm"/>
    <property type="evidence" value="ECO:0007669"/>
    <property type="project" value="TreeGrafter"/>
</dbReference>
<dbReference type="InterPro" id="IPR049916">
    <property type="entry name" value="WDR72-like"/>
</dbReference>
<dbReference type="PANTHER" id="PTHR44099">
    <property type="entry name" value="RABCONNECTIN-3B, ISOFORM A"/>
    <property type="match status" value="1"/>
</dbReference>
<proteinExistence type="predicted"/>
<evidence type="ECO:0000313" key="2">
    <source>
        <dbReference type="WBParaSite" id="PSU_v2.g7634.t1"/>
    </source>
</evidence>